<dbReference type="AlphaFoldDB" id="A0A8H7SVV3"/>
<name>A0A8H7SVV3_9FUNG</name>
<gene>
    <name evidence="1" type="ORF">INT48_004709</name>
</gene>
<comment type="caution">
    <text evidence="1">The sequence shown here is derived from an EMBL/GenBank/DDBJ whole genome shotgun (WGS) entry which is preliminary data.</text>
</comment>
<reference evidence="1" key="1">
    <citation type="submission" date="2021-01" db="EMBL/GenBank/DDBJ databases">
        <title>Metabolic potential, ecology and presence of endohyphal bacteria is reflected in genomic diversity of Mucoromycotina.</title>
        <authorList>
            <person name="Muszewska A."/>
            <person name="Okrasinska A."/>
            <person name="Steczkiewicz K."/>
            <person name="Drgas O."/>
            <person name="Orlowska M."/>
            <person name="Perlinska-Lenart U."/>
            <person name="Aleksandrzak-Piekarczyk T."/>
            <person name="Szatraj K."/>
            <person name="Zielenkiewicz U."/>
            <person name="Pilsyk S."/>
            <person name="Malc E."/>
            <person name="Mieczkowski P."/>
            <person name="Kruszewska J.S."/>
            <person name="Biernat P."/>
            <person name="Pawlowska J."/>
        </authorList>
    </citation>
    <scope>NUCLEOTIDE SEQUENCE</scope>
    <source>
        <strain evidence="1">WA0000018081</strain>
    </source>
</reference>
<accession>A0A8H7SVV3</accession>
<evidence type="ECO:0000313" key="1">
    <source>
        <dbReference type="EMBL" id="KAG2235242.1"/>
    </source>
</evidence>
<dbReference type="EMBL" id="JAEPRE010000036">
    <property type="protein sequence ID" value="KAG2235242.1"/>
    <property type="molecule type" value="Genomic_DNA"/>
</dbReference>
<dbReference type="Proteomes" id="UP000613177">
    <property type="component" value="Unassembled WGS sequence"/>
</dbReference>
<evidence type="ECO:0000313" key="2">
    <source>
        <dbReference type="Proteomes" id="UP000613177"/>
    </source>
</evidence>
<proteinExistence type="predicted"/>
<keyword evidence="2" id="KW-1185">Reference proteome</keyword>
<protein>
    <submittedName>
        <fullName evidence="1">Uncharacterized protein</fullName>
    </submittedName>
</protein>
<organism evidence="1 2">
    <name type="scientific">Thamnidium elegans</name>
    <dbReference type="NCBI Taxonomy" id="101142"/>
    <lineage>
        <taxon>Eukaryota</taxon>
        <taxon>Fungi</taxon>
        <taxon>Fungi incertae sedis</taxon>
        <taxon>Mucoromycota</taxon>
        <taxon>Mucoromycotina</taxon>
        <taxon>Mucoromycetes</taxon>
        <taxon>Mucorales</taxon>
        <taxon>Mucorineae</taxon>
        <taxon>Mucoraceae</taxon>
        <taxon>Thamnidium</taxon>
    </lineage>
</organism>
<sequence>MRINGVEAMDIVDEKGDTDAIKHLVNPHTYLERNPDLPVIESDKEEEISDVTMTTAHIRPKKKYELYSAAPREMFFHFNLLQLMSVRAAALKAGVKETTVRYWLNKYVEDPDNFVIGKTVEQSQ</sequence>